<organism evidence="2 3">
    <name type="scientific">Pleurodeles waltl</name>
    <name type="common">Iberian ribbed newt</name>
    <dbReference type="NCBI Taxonomy" id="8319"/>
    <lineage>
        <taxon>Eukaryota</taxon>
        <taxon>Metazoa</taxon>
        <taxon>Chordata</taxon>
        <taxon>Craniata</taxon>
        <taxon>Vertebrata</taxon>
        <taxon>Euteleostomi</taxon>
        <taxon>Amphibia</taxon>
        <taxon>Batrachia</taxon>
        <taxon>Caudata</taxon>
        <taxon>Salamandroidea</taxon>
        <taxon>Salamandridae</taxon>
        <taxon>Pleurodelinae</taxon>
        <taxon>Pleurodeles</taxon>
    </lineage>
</organism>
<sequence length="100" mass="11456">MVMRARVHTCQKCKHSSNRRLQLVQIQRSTLLHVAKQPEKTMREKLSIYSNTCAELNKHNASFVAKRPNTRPSSLHPNLQHHQLSSTECCPAEEDTKSHG</sequence>
<dbReference type="AlphaFoldDB" id="A0AAV7T0C6"/>
<feature type="compositionally biased region" description="Polar residues" evidence="1">
    <location>
        <begin position="70"/>
        <end position="88"/>
    </location>
</feature>
<keyword evidence="3" id="KW-1185">Reference proteome</keyword>
<name>A0AAV7T0C6_PLEWA</name>
<proteinExistence type="predicted"/>
<reference evidence="2" key="1">
    <citation type="journal article" date="2022" name="bioRxiv">
        <title>Sequencing and chromosome-scale assembly of the giantPleurodeles waltlgenome.</title>
        <authorList>
            <person name="Brown T."/>
            <person name="Elewa A."/>
            <person name="Iarovenko S."/>
            <person name="Subramanian E."/>
            <person name="Araus A.J."/>
            <person name="Petzold A."/>
            <person name="Susuki M."/>
            <person name="Suzuki K.-i.T."/>
            <person name="Hayashi T."/>
            <person name="Toyoda A."/>
            <person name="Oliveira C."/>
            <person name="Osipova E."/>
            <person name="Leigh N.D."/>
            <person name="Simon A."/>
            <person name="Yun M.H."/>
        </authorList>
    </citation>
    <scope>NUCLEOTIDE SEQUENCE</scope>
    <source>
        <strain evidence="2">20211129_DDA</strain>
        <tissue evidence="2">Liver</tissue>
    </source>
</reference>
<feature type="region of interest" description="Disordered" evidence="1">
    <location>
        <begin position="66"/>
        <end position="100"/>
    </location>
</feature>
<dbReference type="EMBL" id="JANPWB010000007">
    <property type="protein sequence ID" value="KAJ1169616.1"/>
    <property type="molecule type" value="Genomic_DNA"/>
</dbReference>
<accession>A0AAV7T0C6</accession>
<gene>
    <name evidence="2" type="ORF">NDU88_001507</name>
</gene>
<evidence type="ECO:0000313" key="3">
    <source>
        <dbReference type="Proteomes" id="UP001066276"/>
    </source>
</evidence>
<evidence type="ECO:0000313" key="2">
    <source>
        <dbReference type="EMBL" id="KAJ1169616.1"/>
    </source>
</evidence>
<protein>
    <submittedName>
        <fullName evidence="2">Uncharacterized protein</fullName>
    </submittedName>
</protein>
<dbReference type="Proteomes" id="UP001066276">
    <property type="component" value="Chromosome 4_1"/>
</dbReference>
<comment type="caution">
    <text evidence="2">The sequence shown here is derived from an EMBL/GenBank/DDBJ whole genome shotgun (WGS) entry which is preliminary data.</text>
</comment>
<evidence type="ECO:0000256" key="1">
    <source>
        <dbReference type="SAM" id="MobiDB-lite"/>
    </source>
</evidence>